<dbReference type="AlphaFoldDB" id="A0AAN6ZG35"/>
<proteinExistence type="predicted"/>
<protein>
    <submittedName>
        <fullName evidence="2">Uncharacterized protein</fullName>
    </submittedName>
</protein>
<reference evidence="2" key="1">
    <citation type="journal article" date="2023" name="Mol. Phylogenet. Evol.">
        <title>Genome-scale phylogeny and comparative genomics of the fungal order Sordariales.</title>
        <authorList>
            <person name="Hensen N."/>
            <person name="Bonometti L."/>
            <person name="Westerberg I."/>
            <person name="Brannstrom I.O."/>
            <person name="Guillou S."/>
            <person name="Cros-Aarteil S."/>
            <person name="Calhoun S."/>
            <person name="Haridas S."/>
            <person name="Kuo A."/>
            <person name="Mondo S."/>
            <person name="Pangilinan J."/>
            <person name="Riley R."/>
            <person name="LaButti K."/>
            <person name="Andreopoulos B."/>
            <person name="Lipzen A."/>
            <person name="Chen C."/>
            <person name="Yan M."/>
            <person name="Daum C."/>
            <person name="Ng V."/>
            <person name="Clum A."/>
            <person name="Steindorff A."/>
            <person name="Ohm R.A."/>
            <person name="Martin F."/>
            <person name="Silar P."/>
            <person name="Natvig D.O."/>
            <person name="Lalanne C."/>
            <person name="Gautier V."/>
            <person name="Ament-Velasquez S.L."/>
            <person name="Kruys A."/>
            <person name="Hutchinson M.I."/>
            <person name="Powell A.J."/>
            <person name="Barry K."/>
            <person name="Miller A.N."/>
            <person name="Grigoriev I.V."/>
            <person name="Debuchy R."/>
            <person name="Gladieux P."/>
            <person name="Hiltunen Thoren M."/>
            <person name="Johannesson H."/>
        </authorList>
    </citation>
    <scope>NUCLEOTIDE SEQUENCE</scope>
    <source>
        <strain evidence="2">CBS 123565</strain>
    </source>
</reference>
<comment type="caution">
    <text evidence="2">The sequence shown here is derived from an EMBL/GenBank/DDBJ whole genome shotgun (WGS) entry which is preliminary data.</text>
</comment>
<keyword evidence="3" id="KW-1185">Reference proteome</keyword>
<feature type="region of interest" description="Disordered" evidence="1">
    <location>
        <begin position="21"/>
        <end position="40"/>
    </location>
</feature>
<evidence type="ECO:0000313" key="3">
    <source>
        <dbReference type="Proteomes" id="UP001304895"/>
    </source>
</evidence>
<name>A0AAN6ZG35_9PEZI</name>
<dbReference type="EMBL" id="MU853403">
    <property type="protein sequence ID" value="KAK4136553.1"/>
    <property type="molecule type" value="Genomic_DNA"/>
</dbReference>
<dbReference type="Proteomes" id="UP001304895">
    <property type="component" value="Unassembled WGS sequence"/>
</dbReference>
<evidence type="ECO:0000256" key="1">
    <source>
        <dbReference type="SAM" id="MobiDB-lite"/>
    </source>
</evidence>
<evidence type="ECO:0000313" key="2">
    <source>
        <dbReference type="EMBL" id="KAK4136553.1"/>
    </source>
</evidence>
<organism evidence="2 3">
    <name type="scientific">Trichocladium antarcticum</name>
    <dbReference type="NCBI Taxonomy" id="1450529"/>
    <lineage>
        <taxon>Eukaryota</taxon>
        <taxon>Fungi</taxon>
        <taxon>Dikarya</taxon>
        <taxon>Ascomycota</taxon>
        <taxon>Pezizomycotina</taxon>
        <taxon>Sordariomycetes</taxon>
        <taxon>Sordariomycetidae</taxon>
        <taxon>Sordariales</taxon>
        <taxon>Chaetomiaceae</taxon>
        <taxon>Trichocladium</taxon>
    </lineage>
</organism>
<gene>
    <name evidence="2" type="ORF">BT67DRAFT_183782</name>
</gene>
<sequence>MAAYRGLPLILDSPTWSVPLHPRSADRDARTPSTPSQLGASDRVGAPCLLWLGRGGNGRAKANQFEVPPFPSPQCTSPVYCFVLYAAAEGPVFSFCRHVQLKSIARSQSEQLVRIPPCCQSSSLSHTYPVLARGSLDLERPHLPVSRYTSIPGTHLFSPAPLRSAASCVSTNRLGHQLVAWSPNRL</sequence>
<reference evidence="2" key="2">
    <citation type="submission" date="2023-05" db="EMBL/GenBank/DDBJ databases">
        <authorList>
            <consortium name="Lawrence Berkeley National Laboratory"/>
            <person name="Steindorff A."/>
            <person name="Hensen N."/>
            <person name="Bonometti L."/>
            <person name="Westerberg I."/>
            <person name="Brannstrom I.O."/>
            <person name="Guillou S."/>
            <person name="Cros-Aarteil S."/>
            <person name="Calhoun S."/>
            <person name="Haridas S."/>
            <person name="Kuo A."/>
            <person name="Mondo S."/>
            <person name="Pangilinan J."/>
            <person name="Riley R."/>
            <person name="Labutti K."/>
            <person name="Andreopoulos B."/>
            <person name="Lipzen A."/>
            <person name="Chen C."/>
            <person name="Yanf M."/>
            <person name="Daum C."/>
            <person name="Ng V."/>
            <person name="Clum A."/>
            <person name="Ohm R."/>
            <person name="Martin F."/>
            <person name="Silar P."/>
            <person name="Natvig D."/>
            <person name="Lalanne C."/>
            <person name="Gautier V."/>
            <person name="Ament-Velasquez S.L."/>
            <person name="Kruys A."/>
            <person name="Hutchinson M.I."/>
            <person name="Powell A.J."/>
            <person name="Barry K."/>
            <person name="Miller A.N."/>
            <person name="Grigoriev I.V."/>
            <person name="Debuchy R."/>
            <person name="Gladieux P."/>
            <person name="Thoren M.H."/>
            <person name="Johannesson H."/>
        </authorList>
    </citation>
    <scope>NUCLEOTIDE SEQUENCE</scope>
    <source>
        <strain evidence="2">CBS 123565</strain>
    </source>
</reference>
<accession>A0AAN6ZG35</accession>